<sequence>MSPKHRTMLICLLIFRVFEIPSELLHVMGLNMSLSARPTAPLQGPGAREREGDRKERLRRASFETE</sequence>
<comment type="caution">
    <text evidence="3">The sequence shown here is derived from an EMBL/GenBank/DDBJ whole genome shotgun (WGS) entry which is preliminary data.</text>
</comment>
<evidence type="ECO:0000256" key="2">
    <source>
        <dbReference type="SAM" id="SignalP"/>
    </source>
</evidence>
<evidence type="ECO:0000313" key="3">
    <source>
        <dbReference type="EMBL" id="KAJ8384990.1"/>
    </source>
</evidence>
<evidence type="ECO:0000313" key="4">
    <source>
        <dbReference type="Proteomes" id="UP001221898"/>
    </source>
</evidence>
<accession>A0AAD7W688</accession>
<feature type="signal peptide" evidence="2">
    <location>
        <begin position="1"/>
        <end position="24"/>
    </location>
</feature>
<keyword evidence="4" id="KW-1185">Reference proteome</keyword>
<dbReference type="Proteomes" id="UP001221898">
    <property type="component" value="Unassembled WGS sequence"/>
</dbReference>
<evidence type="ECO:0000256" key="1">
    <source>
        <dbReference type="SAM" id="MobiDB-lite"/>
    </source>
</evidence>
<feature type="chain" id="PRO_5041937419" evidence="2">
    <location>
        <begin position="25"/>
        <end position="66"/>
    </location>
</feature>
<feature type="compositionally biased region" description="Basic and acidic residues" evidence="1">
    <location>
        <begin position="47"/>
        <end position="66"/>
    </location>
</feature>
<protein>
    <submittedName>
        <fullName evidence="3">Uncharacterized protein</fullName>
    </submittedName>
</protein>
<organism evidence="3 4">
    <name type="scientific">Aldrovandia affinis</name>
    <dbReference type="NCBI Taxonomy" id="143900"/>
    <lineage>
        <taxon>Eukaryota</taxon>
        <taxon>Metazoa</taxon>
        <taxon>Chordata</taxon>
        <taxon>Craniata</taxon>
        <taxon>Vertebrata</taxon>
        <taxon>Euteleostomi</taxon>
        <taxon>Actinopterygii</taxon>
        <taxon>Neopterygii</taxon>
        <taxon>Teleostei</taxon>
        <taxon>Notacanthiformes</taxon>
        <taxon>Halosauridae</taxon>
        <taxon>Aldrovandia</taxon>
    </lineage>
</organism>
<name>A0AAD7W688_9TELE</name>
<keyword evidence="2" id="KW-0732">Signal</keyword>
<reference evidence="3" key="1">
    <citation type="journal article" date="2023" name="Science">
        <title>Genome structures resolve the early diversification of teleost fishes.</title>
        <authorList>
            <person name="Parey E."/>
            <person name="Louis A."/>
            <person name="Montfort J."/>
            <person name="Bouchez O."/>
            <person name="Roques C."/>
            <person name="Iampietro C."/>
            <person name="Lluch J."/>
            <person name="Castinel A."/>
            <person name="Donnadieu C."/>
            <person name="Desvignes T."/>
            <person name="Floi Bucao C."/>
            <person name="Jouanno E."/>
            <person name="Wen M."/>
            <person name="Mejri S."/>
            <person name="Dirks R."/>
            <person name="Jansen H."/>
            <person name="Henkel C."/>
            <person name="Chen W.J."/>
            <person name="Zahm M."/>
            <person name="Cabau C."/>
            <person name="Klopp C."/>
            <person name="Thompson A.W."/>
            <person name="Robinson-Rechavi M."/>
            <person name="Braasch I."/>
            <person name="Lecointre G."/>
            <person name="Bobe J."/>
            <person name="Postlethwait J.H."/>
            <person name="Berthelot C."/>
            <person name="Roest Crollius H."/>
            <person name="Guiguen Y."/>
        </authorList>
    </citation>
    <scope>NUCLEOTIDE SEQUENCE</scope>
    <source>
        <strain evidence="3">NC1722</strain>
    </source>
</reference>
<dbReference type="EMBL" id="JAINUG010000261">
    <property type="protein sequence ID" value="KAJ8384990.1"/>
    <property type="molecule type" value="Genomic_DNA"/>
</dbReference>
<proteinExistence type="predicted"/>
<feature type="region of interest" description="Disordered" evidence="1">
    <location>
        <begin position="36"/>
        <end position="66"/>
    </location>
</feature>
<gene>
    <name evidence="3" type="ORF">AAFF_G00196560</name>
</gene>
<dbReference type="AlphaFoldDB" id="A0AAD7W688"/>